<dbReference type="NCBIfam" id="TIGR00313">
    <property type="entry name" value="cobQ"/>
    <property type="match status" value="1"/>
</dbReference>
<comment type="pathway">
    <text evidence="1 4">Cofactor biosynthesis; adenosylcobalamin biosynthesis.</text>
</comment>
<dbReference type="Proteomes" id="UP000427906">
    <property type="component" value="Chromosome"/>
</dbReference>
<dbReference type="AlphaFoldDB" id="A0A5K7YR70"/>
<comment type="similarity">
    <text evidence="4">Belongs to the CobB/CobQ family. CobQ subfamily.</text>
</comment>
<keyword evidence="2 4" id="KW-0169">Cobalamin biosynthesis</keyword>
<feature type="active site" evidence="4">
    <location>
        <position position="446"/>
    </location>
</feature>
<proteinExistence type="inferred from homology"/>
<name>A0A5K7YR70_9BACT</name>
<dbReference type="GO" id="GO:0015420">
    <property type="term" value="F:ABC-type vitamin B12 transporter activity"/>
    <property type="evidence" value="ECO:0007669"/>
    <property type="project" value="UniProtKB-UniRule"/>
</dbReference>
<dbReference type="RefSeq" id="WP_155320010.1">
    <property type="nucleotide sequence ID" value="NZ_AP021874.1"/>
</dbReference>
<dbReference type="EMBL" id="AP021874">
    <property type="protein sequence ID" value="BBO72292.1"/>
    <property type="molecule type" value="Genomic_DNA"/>
</dbReference>
<evidence type="ECO:0000313" key="7">
    <source>
        <dbReference type="EMBL" id="BBO72292.1"/>
    </source>
</evidence>
<dbReference type="PROSITE" id="PS51274">
    <property type="entry name" value="GATASE_COBBQ"/>
    <property type="match status" value="1"/>
</dbReference>
<dbReference type="InterPro" id="IPR004459">
    <property type="entry name" value="CobQ_synth"/>
</dbReference>
<comment type="function">
    <text evidence="4">Catalyzes amidations at positions B, D, E, and G on adenosylcobyrinic A,C-diamide. NH(2) groups are provided by glutamine, and one molecule of ATP is hydrogenolyzed for each amidation.</text>
</comment>
<evidence type="ECO:0000256" key="4">
    <source>
        <dbReference type="HAMAP-Rule" id="MF_00028"/>
    </source>
</evidence>
<dbReference type="PANTHER" id="PTHR21343:SF1">
    <property type="entry name" value="COBYRIC ACID SYNTHASE"/>
    <property type="match status" value="1"/>
</dbReference>
<organism evidence="7 8">
    <name type="scientific">Desulfosarcina alkanivorans</name>
    <dbReference type="NCBI Taxonomy" id="571177"/>
    <lineage>
        <taxon>Bacteria</taxon>
        <taxon>Pseudomonadati</taxon>
        <taxon>Thermodesulfobacteriota</taxon>
        <taxon>Desulfobacteria</taxon>
        <taxon>Desulfobacterales</taxon>
        <taxon>Desulfosarcinaceae</taxon>
        <taxon>Desulfosarcina</taxon>
    </lineage>
</organism>
<dbReference type="Gene3D" id="3.40.50.880">
    <property type="match status" value="1"/>
</dbReference>
<dbReference type="KEGG" id="dalk:DSCA_62220"/>
<evidence type="ECO:0000256" key="2">
    <source>
        <dbReference type="ARBA" id="ARBA00022573"/>
    </source>
</evidence>
<dbReference type="SUPFAM" id="SSF52317">
    <property type="entry name" value="Class I glutamine amidotransferase-like"/>
    <property type="match status" value="1"/>
</dbReference>
<keyword evidence="3 4" id="KW-0315">Glutamine amidotransferase</keyword>
<dbReference type="CDD" id="cd05389">
    <property type="entry name" value="CobQ_N"/>
    <property type="match status" value="1"/>
</dbReference>
<sequence>MTKQAKTKNTSPAPCLAVLGTGSDVGKSVIAAALCRIFADRGLRVAPYKAQNMSNNSGVTPEGLEMGRAQIVQAEAAGIAPHVDMNPILLKPTSDVGSQVVLLGEAIGNQTAMDYHRKKVRLVRTANAALDRLRDRTDLVVMEGAGSCAEVNLMAHDIVNLPMADYADAPVILVGDIHRGGIFAQLVGTLECLPPHFRARVAGFIINRFRGDLRLFADGVQWIEEKTGLPVFGVVPWYDHIRIDPEDSVVIERPAAVSAPTDGMPAVAVIRTPHISNFTDFDPLKGVAGMSVHFLETPQDLAAFAAVILPGSKNTRFDLEWLNTSGWQSRIAAYRAGGGHITGICGGYQMMGLRVHDPDGLEGAPGTTDGLGLLPVETVLRAPKTTTVSRFSWDGIRGSGYEIHMGHTRLQGGRPLLTVTERNGIPVDDADGCTADHGRTIGSYMHGLFDTPALITRWLTEAGLTGMDVPADGGLEAKRQQYALLAEHVRQHVDVDRISELLKIENKKPINFIKKPT</sequence>
<dbReference type="InterPro" id="IPR011698">
    <property type="entry name" value="GATase_3"/>
</dbReference>
<protein>
    <recommendedName>
        <fullName evidence="4">Cobyric acid synthase</fullName>
    </recommendedName>
</protein>
<dbReference type="InterPro" id="IPR029062">
    <property type="entry name" value="Class_I_gatase-like"/>
</dbReference>
<evidence type="ECO:0000259" key="5">
    <source>
        <dbReference type="Pfam" id="PF01656"/>
    </source>
</evidence>
<dbReference type="CDD" id="cd01750">
    <property type="entry name" value="GATase1_CobQ"/>
    <property type="match status" value="1"/>
</dbReference>
<feature type="active site" description="Nucleophile" evidence="4">
    <location>
        <position position="345"/>
    </location>
</feature>
<evidence type="ECO:0000259" key="6">
    <source>
        <dbReference type="Pfam" id="PF07685"/>
    </source>
</evidence>
<dbReference type="InterPro" id="IPR002586">
    <property type="entry name" value="CobQ/CobB/MinD/ParA_Nub-bd_dom"/>
</dbReference>
<dbReference type="GO" id="GO:0009236">
    <property type="term" value="P:cobalamin biosynthetic process"/>
    <property type="evidence" value="ECO:0007669"/>
    <property type="project" value="UniProtKB-UniRule"/>
</dbReference>
<dbReference type="HAMAP" id="MF_00028">
    <property type="entry name" value="CobQ"/>
    <property type="match status" value="1"/>
</dbReference>
<dbReference type="UniPathway" id="UPA00148"/>
<keyword evidence="8" id="KW-1185">Reference proteome</keyword>
<dbReference type="InterPro" id="IPR027417">
    <property type="entry name" value="P-loop_NTPase"/>
</dbReference>
<dbReference type="Gene3D" id="3.40.50.300">
    <property type="entry name" value="P-loop containing nucleotide triphosphate hydrolases"/>
    <property type="match status" value="1"/>
</dbReference>
<dbReference type="Pfam" id="PF01656">
    <property type="entry name" value="CbiA"/>
    <property type="match status" value="1"/>
</dbReference>
<dbReference type="InterPro" id="IPR047045">
    <property type="entry name" value="CobQ_N"/>
</dbReference>
<dbReference type="GO" id="GO:0003824">
    <property type="term" value="F:catalytic activity"/>
    <property type="evidence" value="ECO:0007669"/>
    <property type="project" value="InterPro"/>
</dbReference>
<dbReference type="NCBIfam" id="NF001989">
    <property type="entry name" value="PRK00784.1"/>
    <property type="match status" value="1"/>
</dbReference>
<dbReference type="PANTHER" id="PTHR21343">
    <property type="entry name" value="DETHIOBIOTIN SYNTHETASE"/>
    <property type="match status" value="1"/>
</dbReference>
<dbReference type="OrthoDB" id="9808302at2"/>
<evidence type="ECO:0000256" key="1">
    <source>
        <dbReference type="ARBA" id="ARBA00004953"/>
    </source>
</evidence>
<feature type="domain" description="CobQ/CobB/MinD/ParA nucleotide binding" evidence="5">
    <location>
        <begin position="16"/>
        <end position="242"/>
    </location>
</feature>
<evidence type="ECO:0000256" key="3">
    <source>
        <dbReference type="ARBA" id="ARBA00022962"/>
    </source>
</evidence>
<accession>A0A5K7YR70</accession>
<dbReference type="Pfam" id="PF07685">
    <property type="entry name" value="GATase_3"/>
    <property type="match status" value="1"/>
</dbReference>
<reference evidence="7 8" key="1">
    <citation type="submission" date="2019-11" db="EMBL/GenBank/DDBJ databases">
        <title>Comparative genomics of hydrocarbon-degrading Desulfosarcina strains.</title>
        <authorList>
            <person name="Watanabe M."/>
            <person name="Kojima H."/>
            <person name="Fukui M."/>
        </authorList>
    </citation>
    <scope>NUCLEOTIDE SEQUENCE [LARGE SCALE GENOMIC DNA]</scope>
    <source>
        <strain evidence="7 8">PL12</strain>
    </source>
</reference>
<dbReference type="InterPro" id="IPR033949">
    <property type="entry name" value="CobQ_GATase1"/>
</dbReference>
<feature type="domain" description="CobB/CobQ-like glutamine amidotransferase" evidence="6">
    <location>
        <begin position="267"/>
        <end position="451"/>
    </location>
</feature>
<dbReference type="SUPFAM" id="SSF52540">
    <property type="entry name" value="P-loop containing nucleoside triphosphate hydrolases"/>
    <property type="match status" value="1"/>
</dbReference>
<gene>
    <name evidence="4 7" type="primary">cobQ</name>
    <name evidence="7" type="ORF">DSCA_62220</name>
</gene>
<evidence type="ECO:0000313" key="8">
    <source>
        <dbReference type="Proteomes" id="UP000427906"/>
    </source>
</evidence>